<dbReference type="SFLD" id="SFLDG01386">
    <property type="entry name" value="main_SPASM_domain-containing"/>
    <property type="match status" value="1"/>
</dbReference>
<dbReference type="PROSITE" id="PS51918">
    <property type="entry name" value="RADICAL_SAM"/>
    <property type="match status" value="1"/>
</dbReference>
<evidence type="ECO:0000256" key="1">
    <source>
        <dbReference type="ARBA" id="ARBA00022691"/>
    </source>
</evidence>
<keyword evidence="3" id="KW-0408">Iron</keyword>
<dbReference type="InterPro" id="IPR058240">
    <property type="entry name" value="rSAM_sf"/>
</dbReference>
<sequence length="775" mass="84040">MAWPISQYVLKVHSRCDLACDHCYVYEHADQTWRGQPMFMDTRTVAAVAGRIADHASAHRLPSVSVVLHGGEPLLLGPTRMREILAALRQRIEPVSRLDLRMQSNGVRLSEAYCDLFVEYDVQVGVSLDGDRAANDRHRRFANGASSHAQAMRGIGMLRQTAYRRQFAGILCTIDVDNDPIAVYEALRAAQPPRLDLLLPHATWANPPYRPDGRGTPYADWLLAVHDRWTADGRPMPIRLFDSLRSTAAGGRSGNEWVGLDPADLVVVETDGTWEKVDSLKTAYDGAPATGLSVFTHTVDDVSVLPDIARRQTGLAGLAAQCRGCPVVRQCGGGLFAHRYRAGTGFDNPSAYCVDLKELIVSLNARAGVEPVPVPAPVDQEGRDLPDGLLDRLGSGRTDPDAVRFLAESQLSITRALLVAVADAAPTSTRAGWDLLARLDQEAPEAVAEMLRHPYVRVWAVDALRQAGSDAATGAHLSCVAAATAVRAGVTVQLDVPVRSGVISLPSIGAVTLPEPVTGSATLTVTPGAWTISHGHGRTLVRFDGDPDTAEPHVSGGRWQPSRRLPFGGSTILFEDLDPYRDCHDWKAAERVAAPAFARWGEAMAAAWQAIEADLPHQATAVRMGLRAVVPLMDDPDGTMRSSTARQAFASVGVARADGPATAMMIVHEFQHSVLGALLDLCDLYTPEHTGRLTVGWRADPRPVEGVLQGTYAHLAITEMWRYRARRAQPGSVAHQRHQQYRTWTADAADALLRCGALTPAGERFVHRIAEALTR</sequence>
<reference evidence="7" key="1">
    <citation type="submission" date="2016-10" db="EMBL/GenBank/DDBJ databases">
        <authorList>
            <person name="Varghese N."/>
            <person name="Submissions S."/>
        </authorList>
    </citation>
    <scope>NUCLEOTIDE SEQUENCE [LARGE SCALE GENOMIC DNA]</scope>
    <source>
        <strain evidence="7">CGMCC 4.7038</strain>
    </source>
</reference>
<dbReference type="SFLD" id="SFLDS00029">
    <property type="entry name" value="Radical_SAM"/>
    <property type="match status" value="1"/>
</dbReference>
<proteinExistence type="predicted"/>
<dbReference type="PANTHER" id="PTHR43273">
    <property type="entry name" value="ANAEROBIC SULFATASE-MATURATING ENZYME HOMOLOG ASLB-RELATED"/>
    <property type="match status" value="1"/>
</dbReference>
<dbReference type="Proteomes" id="UP000198707">
    <property type="component" value="Unassembled WGS sequence"/>
</dbReference>
<dbReference type="EMBL" id="FNYV01000002">
    <property type="protein sequence ID" value="SEJ02457.1"/>
    <property type="molecule type" value="Genomic_DNA"/>
</dbReference>
<name>A0A1H6VL88_9ACTN</name>
<dbReference type="AlphaFoldDB" id="A0A1H6VL88"/>
<keyword evidence="4" id="KW-0411">Iron-sulfur</keyword>
<dbReference type="GO" id="GO:0016491">
    <property type="term" value="F:oxidoreductase activity"/>
    <property type="evidence" value="ECO:0007669"/>
    <property type="project" value="InterPro"/>
</dbReference>
<evidence type="ECO:0000256" key="3">
    <source>
        <dbReference type="ARBA" id="ARBA00023004"/>
    </source>
</evidence>
<keyword evidence="2" id="KW-0479">Metal-binding</keyword>
<dbReference type="PANTHER" id="PTHR43273:SF8">
    <property type="entry name" value="RADICAL SAM DOMAIN PROTEIN"/>
    <property type="match status" value="1"/>
</dbReference>
<dbReference type="CDD" id="cd01335">
    <property type="entry name" value="Radical_SAM"/>
    <property type="match status" value="1"/>
</dbReference>
<dbReference type="InterPro" id="IPR007197">
    <property type="entry name" value="rSAM"/>
</dbReference>
<dbReference type="InterPro" id="IPR026337">
    <property type="entry name" value="AKG_HExxH"/>
</dbReference>
<dbReference type="STRING" id="1144548.SAMN05443287_102639"/>
<accession>A0A1H6VL88</accession>
<dbReference type="InterPro" id="IPR023867">
    <property type="entry name" value="Sulphatase_maturase_rSAM"/>
</dbReference>
<dbReference type="NCBIfam" id="TIGR04267">
    <property type="entry name" value="mod_HExxH"/>
    <property type="match status" value="1"/>
</dbReference>
<dbReference type="SFLD" id="SFLDG01072">
    <property type="entry name" value="dehydrogenase_like"/>
    <property type="match status" value="1"/>
</dbReference>
<evidence type="ECO:0000256" key="4">
    <source>
        <dbReference type="ARBA" id="ARBA00023014"/>
    </source>
</evidence>
<dbReference type="GO" id="GO:0046872">
    <property type="term" value="F:metal ion binding"/>
    <property type="evidence" value="ECO:0007669"/>
    <property type="project" value="UniProtKB-KW"/>
</dbReference>
<dbReference type="Gene3D" id="3.20.20.70">
    <property type="entry name" value="Aldolase class I"/>
    <property type="match status" value="1"/>
</dbReference>
<gene>
    <name evidence="6" type="ORF">SAMN05443287_102639</name>
</gene>
<dbReference type="SFLD" id="SFLDG01067">
    <property type="entry name" value="SPASM/twitch_domain_containing"/>
    <property type="match status" value="1"/>
</dbReference>
<evidence type="ECO:0000313" key="6">
    <source>
        <dbReference type="EMBL" id="SEJ02457.1"/>
    </source>
</evidence>
<dbReference type="InterPro" id="IPR013785">
    <property type="entry name" value="Aldolase_TIM"/>
</dbReference>
<protein>
    <recommendedName>
        <fullName evidence="5">Radical SAM core domain-containing protein</fullName>
    </recommendedName>
</protein>
<organism evidence="6 7">
    <name type="scientific">Micromonospora phaseoli</name>
    <dbReference type="NCBI Taxonomy" id="1144548"/>
    <lineage>
        <taxon>Bacteria</taxon>
        <taxon>Bacillati</taxon>
        <taxon>Actinomycetota</taxon>
        <taxon>Actinomycetes</taxon>
        <taxon>Micromonosporales</taxon>
        <taxon>Micromonosporaceae</taxon>
        <taxon>Micromonospora</taxon>
    </lineage>
</organism>
<evidence type="ECO:0000256" key="2">
    <source>
        <dbReference type="ARBA" id="ARBA00022723"/>
    </source>
</evidence>
<dbReference type="NCBIfam" id="TIGR04269">
    <property type="entry name" value="SAM_SPASM_FxsB"/>
    <property type="match status" value="1"/>
</dbReference>
<feature type="domain" description="Radical SAM core" evidence="5">
    <location>
        <begin position="2"/>
        <end position="239"/>
    </location>
</feature>
<dbReference type="GO" id="GO:0051536">
    <property type="term" value="F:iron-sulfur cluster binding"/>
    <property type="evidence" value="ECO:0007669"/>
    <property type="project" value="UniProtKB-KW"/>
</dbReference>
<dbReference type="Pfam" id="PF04055">
    <property type="entry name" value="Radical_SAM"/>
    <property type="match status" value="1"/>
</dbReference>
<dbReference type="InterPro" id="IPR026335">
    <property type="entry name" value="rSAM_SPASM_FxsB"/>
</dbReference>
<dbReference type="SUPFAM" id="SSF102114">
    <property type="entry name" value="Radical SAM enzymes"/>
    <property type="match status" value="1"/>
</dbReference>
<evidence type="ECO:0000313" key="7">
    <source>
        <dbReference type="Proteomes" id="UP000198707"/>
    </source>
</evidence>
<evidence type="ECO:0000259" key="5">
    <source>
        <dbReference type="PROSITE" id="PS51918"/>
    </source>
</evidence>
<keyword evidence="1" id="KW-0949">S-adenosyl-L-methionine</keyword>
<keyword evidence="7" id="KW-1185">Reference proteome</keyword>